<evidence type="ECO:0000259" key="1">
    <source>
        <dbReference type="PROSITE" id="PS50086"/>
    </source>
</evidence>
<evidence type="ECO:0000313" key="2">
    <source>
        <dbReference type="EMBL" id="CAF1007561.1"/>
    </source>
</evidence>
<comment type="caution">
    <text evidence="2">The sequence shown here is derived from an EMBL/GenBank/DDBJ whole genome shotgun (WGS) entry which is preliminary data.</text>
</comment>
<dbReference type="PANTHER" id="PTHR47219:SF20">
    <property type="entry name" value="TBC1 DOMAIN FAMILY MEMBER 2B"/>
    <property type="match status" value="1"/>
</dbReference>
<dbReference type="InterPro" id="IPR000195">
    <property type="entry name" value="Rab-GAP-TBC_dom"/>
</dbReference>
<proteinExistence type="predicted"/>
<dbReference type="GO" id="GO:0031267">
    <property type="term" value="F:small GTPase binding"/>
    <property type="evidence" value="ECO:0007669"/>
    <property type="project" value="TreeGrafter"/>
</dbReference>
<feature type="domain" description="Rab-GAP TBC" evidence="1">
    <location>
        <begin position="1"/>
        <end position="167"/>
    </location>
</feature>
<dbReference type="PROSITE" id="PS50086">
    <property type="entry name" value="TBC_RABGAP"/>
    <property type="match status" value="1"/>
</dbReference>
<dbReference type="FunFam" id="1.10.8.270:FF:000026">
    <property type="entry name" value="TBC (Tre-2/Bub2/Cdc16) domain family"/>
    <property type="match status" value="1"/>
</dbReference>
<dbReference type="SMART" id="SM00164">
    <property type="entry name" value="TBC"/>
    <property type="match status" value="1"/>
</dbReference>
<protein>
    <recommendedName>
        <fullName evidence="1">Rab-GAP TBC domain-containing protein</fullName>
    </recommendedName>
</protein>
<dbReference type="InterPro" id="IPR035969">
    <property type="entry name" value="Rab-GAP_TBC_sf"/>
</dbReference>
<dbReference type="OrthoDB" id="294251at2759"/>
<keyword evidence="3" id="KW-1185">Reference proteome</keyword>
<dbReference type="Pfam" id="PF00566">
    <property type="entry name" value="RabGAP-TBC"/>
    <property type="match status" value="1"/>
</dbReference>
<organism evidence="2 3">
    <name type="scientific">Brachionus calyciflorus</name>
    <dbReference type="NCBI Taxonomy" id="104777"/>
    <lineage>
        <taxon>Eukaryota</taxon>
        <taxon>Metazoa</taxon>
        <taxon>Spiralia</taxon>
        <taxon>Gnathifera</taxon>
        <taxon>Rotifera</taxon>
        <taxon>Eurotatoria</taxon>
        <taxon>Monogononta</taxon>
        <taxon>Pseudotrocha</taxon>
        <taxon>Ploima</taxon>
        <taxon>Brachionidae</taxon>
        <taxon>Brachionus</taxon>
    </lineage>
</organism>
<dbReference type="Proteomes" id="UP000663879">
    <property type="component" value="Unassembled WGS sequence"/>
</dbReference>
<dbReference type="SUPFAM" id="SSF50978">
    <property type="entry name" value="WD40 repeat-like"/>
    <property type="match status" value="1"/>
</dbReference>
<sequence length="732" mass="85862">MILKIDFPVKQKEVTKFHHQIYLDLLRTLPNNVKFSSKYSQGVNQLQEVLQVFCLHNPSIGYCQGMNFIVGISLLFLEPEDAFWCLVVITEKLFLPHYFDSGLVGAQADQQCLKNLIELKLPDLHDHLESLELDLSSITLNWFLAIFIDALPFETMLRIWDCFLLEGSKILFRYSLALLHMHKNTLMENNDTISIFKSLKYSVKFTFDIDGLNKIAFEQLEPFPKRKEIIQKQKNYLRIKLESWKSRRLQKINQDIIEWDSENDEQNFHLKIDCSSFVDGNFVWVCYGGQMEGNVMIGDLEMKKMSVQNIVTESKILSIVAIEEFDLVLMGLLSGNLIGFNSVNKEQLWNLNLKDSILNMLSVKAETNFYRLYCAHSNGKLTYIELDSDKEPSEIFDINVSSSPIEWIELVIDDHEEKYIWLASANTVYVYNERTLLNETKFEVSVNQFDHILMLKHTKNGVLLSIKGSSIIHLYDYNTYKCKLLFDVKLNLRLSIEKDDDFSFSRNRLTCFLSLDNNLIWFGTGDGYLLIYSIEIYEQKKIDKLHKKFSLNTQIFKRIMSRRNFSLATDFNLDYIYHERAKLNVKRRDSSLPDKFLDKNSKKEMKKFKSEFILKDISKHLDVPSENEFKINICNNYDLEYKMDLLTKAKISDQPVRTIMSKKIGDEIAVITCSGNYGEDETVLKWSQKDKNWKNEPFIEMCPITNIPKRPLYAKIEYFQNLKNKKETKKFF</sequence>
<dbReference type="AlphaFoldDB" id="A0A814HAK6"/>
<dbReference type="InterPro" id="IPR036322">
    <property type="entry name" value="WD40_repeat_dom_sf"/>
</dbReference>
<dbReference type="InterPro" id="IPR056602">
    <property type="entry name" value="Beta-prop_LRRK2"/>
</dbReference>
<evidence type="ECO:0000313" key="3">
    <source>
        <dbReference type="Proteomes" id="UP000663879"/>
    </source>
</evidence>
<reference evidence="2" key="1">
    <citation type="submission" date="2021-02" db="EMBL/GenBank/DDBJ databases">
        <authorList>
            <person name="Nowell W R."/>
        </authorList>
    </citation>
    <scope>NUCLEOTIDE SEQUENCE</scope>
    <source>
        <strain evidence="2">Ploen Becks lab</strain>
    </source>
</reference>
<gene>
    <name evidence="2" type="ORF">OXX778_LOCUS16727</name>
</gene>
<dbReference type="GO" id="GO:0005096">
    <property type="term" value="F:GTPase activator activity"/>
    <property type="evidence" value="ECO:0007669"/>
    <property type="project" value="TreeGrafter"/>
</dbReference>
<dbReference type="Pfam" id="PF23748">
    <property type="entry name" value="Beta-prop_LRRK2"/>
    <property type="match status" value="1"/>
</dbReference>
<dbReference type="PANTHER" id="PTHR47219">
    <property type="entry name" value="RAB GTPASE-ACTIVATING PROTEIN 1-LIKE"/>
    <property type="match status" value="1"/>
</dbReference>
<dbReference type="Gene3D" id="1.10.472.80">
    <property type="entry name" value="Ypt/Rab-GAP domain of gyp1p, domain 3"/>
    <property type="match status" value="1"/>
</dbReference>
<name>A0A814HAK6_9BILA</name>
<dbReference type="SUPFAM" id="SSF47923">
    <property type="entry name" value="Ypt/Rab-GAP domain of gyp1p"/>
    <property type="match status" value="2"/>
</dbReference>
<dbReference type="InterPro" id="IPR050302">
    <property type="entry name" value="Rab_GAP_TBC_domain"/>
</dbReference>
<dbReference type="EMBL" id="CAJNOC010004045">
    <property type="protein sequence ID" value="CAF1007561.1"/>
    <property type="molecule type" value="Genomic_DNA"/>
</dbReference>
<dbReference type="Gene3D" id="1.10.8.270">
    <property type="entry name" value="putative rabgap domain of human tbc1 domain family member 14 like domains"/>
    <property type="match status" value="1"/>
</dbReference>
<accession>A0A814HAK6</accession>